<comment type="similarity">
    <text evidence="1 2">Belongs to the LOG family.</text>
</comment>
<dbReference type="NCBIfam" id="TIGR00730">
    <property type="entry name" value="Rossman fold protein, TIGR00730 family"/>
    <property type="match status" value="1"/>
</dbReference>
<dbReference type="Gene3D" id="3.40.50.450">
    <property type="match status" value="1"/>
</dbReference>
<proteinExistence type="inferred from homology"/>
<evidence type="ECO:0000313" key="3">
    <source>
        <dbReference type="EMBL" id="WUX51934.1"/>
    </source>
</evidence>
<dbReference type="PANTHER" id="PTHR31223">
    <property type="entry name" value="LOG FAMILY PROTEIN YJL055W"/>
    <property type="match status" value="1"/>
</dbReference>
<dbReference type="Proteomes" id="UP001432209">
    <property type="component" value="Chromosome"/>
</dbReference>
<dbReference type="SUPFAM" id="SSF102405">
    <property type="entry name" value="MCP/YpsA-like"/>
    <property type="match status" value="1"/>
</dbReference>
<reference evidence="3" key="1">
    <citation type="submission" date="2022-10" db="EMBL/GenBank/DDBJ databases">
        <title>The complete genomes of actinobacterial strains from the NBC collection.</title>
        <authorList>
            <person name="Joergensen T.S."/>
            <person name="Alvarez Arevalo M."/>
            <person name="Sterndorff E.B."/>
            <person name="Faurdal D."/>
            <person name="Vuksanovic O."/>
            <person name="Mourched A.-S."/>
            <person name="Charusanti P."/>
            <person name="Shaw S."/>
            <person name="Blin K."/>
            <person name="Weber T."/>
        </authorList>
    </citation>
    <scope>NUCLEOTIDE SEQUENCE</scope>
    <source>
        <strain evidence="3">NBC_01432</strain>
    </source>
</reference>
<dbReference type="RefSeq" id="WP_329075630.1">
    <property type="nucleotide sequence ID" value="NZ_CP109389.1"/>
</dbReference>
<dbReference type="InterPro" id="IPR005269">
    <property type="entry name" value="LOG"/>
</dbReference>
<keyword evidence="4" id="KW-1185">Reference proteome</keyword>
<gene>
    <name evidence="3" type="ORF">OG442_10505</name>
</gene>
<keyword evidence="2" id="KW-0378">Hydrolase</keyword>
<organism evidence="3 4">
    <name type="scientific">Streptomyces niveus</name>
    <name type="common">Streptomyces spheroides</name>
    <dbReference type="NCBI Taxonomy" id="193462"/>
    <lineage>
        <taxon>Bacteria</taxon>
        <taxon>Bacillati</taxon>
        <taxon>Actinomycetota</taxon>
        <taxon>Actinomycetes</taxon>
        <taxon>Kitasatosporales</taxon>
        <taxon>Streptomycetaceae</taxon>
        <taxon>Streptomyces</taxon>
    </lineage>
</organism>
<dbReference type="Pfam" id="PF03641">
    <property type="entry name" value="Lysine_decarbox"/>
    <property type="match status" value="1"/>
</dbReference>
<dbReference type="PANTHER" id="PTHR31223:SF70">
    <property type="entry name" value="LOG FAMILY PROTEIN YJL055W"/>
    <property type="match status" value="1"/>
</dbReference>
<keyword evidence="2" id="KW-0203">Cytokinin biosynthesis</keyword>
<accession>A0ABZ2A3D6</accession>
<dbReference type="EMBL" id="CP109495">
    <property type="protein sequence ID" value="WUX51934.1"/>
    <property type="molecule type" value="Genomic_DNA"/>
</dbReference>
<comment type="catalytic activity">
    <reaction evidence="2">
        <text>N(6)-(dimethylallyl)adenosine 5'-phosphate + H2O = N(6)-dimethylallyladenine + D-ribose 5-phosphate</text>
        <dbReference type="Rhea" id="RHEA:48560"/>
        <dbReference type="ChEBI" id="CHEBI:15377"/>
        <dbReference type="ChEBI" id="CHEBI:17660"/>
        <dbReference type="ChEBI" id="CHEBI:57526"/>
        <dbReference type="ChEBI" id="CHEBI:78346"/>
        <dbReference type="EC" id="3.2.2.n1"/>
    </reaction>
</comment>
<sequence>MTAGGVAIGAVTVFCGAAPGQGAGYARAAAELGRAIADAGLDLVYGGAAIGLMGAVADGALGAGGTVTGVLPRSMLPHEIAHPGLTDLRLVPDMHARKALMSELGDAFVTLPGGIGTAEEFFEVLTWSQLGLHHKPCVLLDTDGYYGPLLAFLDHAVREGFVGPGDMARLLVCRRPDEVVAALRASVHHG</sequence>
<dbReference type="EC" id="3.2.2.n1" evidence="2"/>
<evidence type="ECO:0000256" key="1">
    <source>
        <dbReference type="ARBA" id="ARBA00006763"/>
    </source>
</evidence>
<evidence type="ECO:0000313" key="4">
    <source>
        <dbReference type="Proteomes" id="UP001432209"/>
    </source>
</evidence>
<dbReference type="InterPro" id="IPR031100">
    <property type="entry name" value="LOG_fam"/>
</dbReference>
<evidence type="ECO:0000256" key="2">
    <source>
        <dbReference type="RuleBase" id="RU363015"/>
    </source>
</evidence>
<name>A0ABZ2A3D6_STRNV</name>
<protein>
    <recommendedName>
        <fullName evidence="2">Cytokinin riboside 5'-monophosphate phosphoribohydrolase</fullName>
        <ecNumber evidence="2">3.2.2.n1</ecNumber>
    </recommendedName>
</protein>
<comment type="catalytic activity">
    <reaction evidence="2">
        <text>9-ribosyl-trans-zeatin 5'-phosphate + H2O = trans-zeatin + D-ribose 5-phosphate</text>
        <dbReference type="Rhea" id="RHEA:48564"/>
        <dbReference type="ChEBI" id="CHEBI:15377"/>
        <dbReference type="ChEBI" id="CHEBI:16522"/>
        <dbReference type="ChEBI" id="CHEBI:78346"/>
        <dbReference type="ChEBI" id="CHEBI:87947"/>
        <dbReference type="EC" id="3.2.2.n1"/>
    </reaction>
</comment>